<feature type="signal peptide" evidence="1">
    <location>
        <begin position="1"/>
        <end position="20"/>
    </location>
</feature>
<proteinExistence type="predicted"/>
<protein>
    <submittedName>
        <fullName evidence="2">Uncharacterized protein</fullName>
    </submittedName>
</protein>
<accession>F2ULV0</accession>
<feature type="chain" id="PRO_5003287666" evidence="1">
    <location>
        <begin position="21"/>
        <end position="166"/>
    </location>
</feature>
<dbReference type="AlphaFoldDB" id="F2ULV0"/>
<dbReference type="GeneID" id="16070329"/>
<evidence type="ECO:0000313" key="2">
    <source>
        <dbReference type="EMBL" id="EGD78099.1"/>
    </source>
</evidence>
<dbReference type="InParanoid" id="F2ULV0"/>
<dbReference type="KEGG" id="sre:PTSG_08977"/>
<reference evidence="2" key="1">
    <citation type="submission" date="2009-08" db="EMBL/GenBank/DDBJ databases">
        <title>Annotation of Salpingoeca rosetta.</title>
        <authorList>
            <consortium name="The Broad Institute Genome Sequencing Platform"/>
            <person name="Russ C."/>
            <person name="Cuomo C."/>
            <person name="Burger G."/>
            <person name="Gray M.W."/>
            <person name="Holland P.W.H."/>
            <person name="King N."/>
            <person name="Lang F.B.F."/>
            <person name="Roger A.J."/>
            <person name="Ruiz-Trillo I."/>
            <person name="Young S.K."/>
            <person name="Zeng Q."/>
            <person name="Gargeya S."/>
            <person name="Alvarado L."/>
            <person name="Berlin A."/>
            <person name="Chapman S.B."/>
            <person name="Chen Z."/>
            <person name="Freedman E."/>
            <person name="Gellesch M."/>
            <person name="Goldberg J."/>
            <person name="Griggs A."/>
            <person name="Gujja S."/>
            <person name="Heilman E."/>
            <person name="Heiman D."/>
            <person name="Howarth C."/>
            <person name="Mehta T."/>
            <person name="Neiman D."/>
            <person name="Pearson M."/>
            <person name="Roberts A."/>
            <person name="Saif S."/>
            <person name="Shea T."/>
            <person name="Shenoy N."/>
            <person name="Sisk P."/>
            <person name="Stolte C."/>
            <person name="Sykes S."/>
            <person name="White J."/>
            <person name="Yandava C."/>
            <person name="Haas B."/>
            <person name="Nusbaum C."/>
            <person name="Birren B."/>
        </authorList>
    </citation>
    <scope>NUCLEOTIDE SEQUENCE [LARGE SCALE GENOMIC DNA]</scope>
    <source>
        <strain evidence="2">ATCC 50818</strain>
    </source>
</reference>
<name>F2ULV0_SALR5</name>
<sequence length="166" mass="18009">MKLCSVFAVAVVAAMVAVFAAPSSGYYTANVFFVNLLNETLSFGGCSGTNGTLPVTPQSIIPGQATRIFINTTEKMEDVSGICWWSMRSKVACDPNPPPSPATSCPFITWQRTIVVGQEDIDWEIETPGHYGIGDVTLTKRIGHQSKQYCICMPTESDCQSVCKEN</sequence>
<evidence type="ECO:0000256" key="1">
    <source>
        <dbReference type="SAM" id="SignalP"/>
    </source>
</evidence>
<organism evidence="3">
    <name type="scientific">Salpingoeca rosetta (strain ATCC 50818 / BSB-021)</name>
    <dbReference type="NCBI Taxonomy" id="946362"/>
    <lineage>
        <taxon>Eukaryota</taxon>
        <taxon>Choanoflagellata</taxon>
        <taxon>Craspedida</taxon>
        <taxon>Salpingoecidae</taxon>
        <taxon>Salpingoeca</taxon>
    </lineage>
</organism>
<dbReference type="Proteomes" id="UP000007799">
    <property type="component" value="Unassembled WGS sequence"/>
</dbReference>
<evidence type="ECO:0000313" key="3">
    <source>
        <dbReference type="Proteomes" id="UP000007799"/>
    </source>
</evidence>
<dbReference type="RefSeq" id="XP_004989775.1">
    <property type="nucleotide sequence ID" value="XM_004989718.1"/>
</dbReference>
<gene>
    <name evidence="2" type="ORF">PTSG_08977</name>
</gene>
<dbReference type="EMBL" id="GL832981">
    <property type="protein sequence ID" value="EGD78099.1"/>
    <property type="molecule type" value="Genomic_DNA"/>
</dbReference>
<dbReference type="OrthoDB" id="10416439at2759"/>
<keyword evidence="3" id="KW-1185">Reference proteome</keyword>
<dbReference type="OMA" id="INTTEKM"/>
<keyword evidence="1" id="KW-0732">Signal</keyword>